<dbReference type="Pfam" id="PF12844">
    <property type="entry name" value="HTH_19"/>
    <property type="match status" value="1"/>
</dbReference>
<dbReference type="Gene3D" id="2.10.109.10">
    <property type="entry name" value="Umud Fragment, subunit A"/>
    <property type="match status" value="1"/>
</dbReference>
<proteinExistence type="predicted"/>
<dbReference type="CDD" id="cd06529">
    <property type="entry name" value="S24_LexA-like"/>
    <property type="match status" value="1"/>
</dbReference>
<evidence type="ECO:0000259" key="5">
    <source>
        <dbReference type="PROSITE" id="PS50943"/>
    </source>
</evidence>
<evidence type="ECO:0000313" key="6">
    <source>
        <dbReference type="EMBL" id="MFC7091908.1"/>
    </source>
</evidence>
<name>A0ABW2F4C3_9GAMM</name>
<dbReference type="RefSeq" id="WP_346064115.1">
    <property type="nucleotide sequence ID" value="NZ_BAAADR010000045.1"/>
</dbReference>
<dbReference type="CDD" id="cd00093">
    <property type="entry name" value="HTH_XRE"/>
    <property type="match status" value="1"/>
</dbReference>
<organism evidence="6 7">
    <name type="scientific">Halomonas salifodinae</name>
    <dbReference type="NCBI Taxonomy" id="438745"/>
    <lineage>
        <taxon>Bacteria</taxon>
        <taxon>Pseudomonadati</taxon>
        <taxon>Pseudomonadota</taxon>
        <taxon>Gammaproteobacteria</taxon>
        <taxon>Oceanospirillales</taxon>
        <taxon>Halomonadaceae</taxon>
        <taxon>Halomonas</taxon>
    </lineage>
</organism>
<comment type="caution">
    <text evidence="6">The sequence shown here is derived from an EMBL/GenBank/DDBJ whole genome shotgun (WGS) entry which is preliminary data.</text>
</comment>
<feature type="domain" description="HTH cro/C1-type" evidence="5">
    <location>
        <begin position="7"/>
        <end position="60"/>
    </location>
</feature>
<keyword evidence="2" id="KW-0238">DNA-binding</keyword>
<reference evidence="7" key="1">
    <citation type="journal article" date="2019" name="Int. J. Syst. Evol. Microbiol.">
        <title>The Global Catalogue of Microorganisms (GCM) 10K type strain sequencing project: providing services to taxonomists for standard genome sequencing and annotation.</title>
        <authorList>
            <consortium name="The Broad Institute Genomics Platform"/>
            <consortium name="The Broad Institute Genome Sequencing Center for Infectious Disease"/>
            <person name="Wu L."/>
            <person name="Ma J."/>
        </authorList>
    </citation>
    <scope>NUCLEOTIDE SEQUENCE [LARGE SCALE GENOMIC DNA]</scope>
    <source>
        <strain evidence="7">CGMCC 1.13666</strain>
    </source>
</reference>
<feature type="compositionally biased region" description="Basic residues" evidence="4">
    <location>
        <begin position="1"/>
        <end position="16"/>
    </location>
</feature>
<dbReference type="InterPro" id="IPR036286">
    <property type="entry name" value="LexA/Signal_pep-like_sf"/>
</dbReference>
<evidence type="ECO:0000313" key="7">
    <source>
        <dbReference type="Proteomes" id="UP001596411"/>
    </source>
</evidence>
<sequence>MEFKDRLRKARKHRKMSQAQLSAATGLDQTTISNLETGKVQSTSKVVQIAHALRINAHWLATGEGEMEGSRPNHLRLAVTEGDAELVDMEVIEGDEPLSHEEVWLPVFREVEFSAGDGCPQVLENHGNQKRFSLTRLNRAGVRPENAALAVAKGDSMTPVISDGATLGIDKGCRHIIDGKVYVLDHSGMLRVKRLYRMPLNRVRVVSDNADEYPEEVYSLADPDAPKILGRVFWWENFD</sequence>
<dbReference type="EMBL" id="JBHSZP010000049">
    <property type="protein sequence ID" value="MFC7091908.1"/>
    <property type="molecule type" value="Genomic_DNA"/>
</dbReference>
<feature type="region of interest" description="Disordered" evidence="4">
    <location>
        <begin position="1"/>
        <end position="23"/>
    </location>
</feature>
<keyword evidence="3" id="KW-0804">Transcription</keyword>
<dbReference type="InterPro" id="IPR039418">
    <property type="entry name" value="LexA-like"/>
</dbReference>
<dbReference type="Pfam" id="PF00717">
    <property type="entry name" value="Peptidase_S24"/>
    <property type="match status" value="1"/>
</dbReference>
<evidence type="ECO:0000256" key="4">
    <source>
        <dbReference type="SAM" id="MobiDB-lite"/>
    </source>
</evidence>
<protein>
    <submittedName>
        <fullName evidence="6">Helix-turn-helix transcriptional regulator</fullName>
    </submittedName>
</protein>
<dbReference type="PROSITE" id="PS50943">
    <property type="entry name" value="HTH_CROC1"/>
    <property type="match status" value="1"/>
</dbReference>
<accession>A0ABW2F4C3</accession>
<evidence type="ECO:0000256" key="1">
    <source>
        <dbReference type="ARBA" id="ARBA00023015"/>
    </source>
</evidence>
<dbReference type="SUPFAM" id="SSF47413">
    <property type="entry name" value="lambda repressor-like DNA-binding domains"/>
    <property type="match status" value="1"/>
</dbReference>
<dbReference type="InterPro" id="IPR001387">
    <property type="entry name" value="Cro/C1-type_HTH"/>
</dbReference>
<dbReference type="PANTHER" id="PTHR40661">
    <property type="match status" value="1"/>
</dbReference>
<dbReference type="InterPro" id="IPR015927">
    <property type="entry name" value="Peptidase_S24_S26A/B/C"/>
</dbReference>
<keyword evidence="1" id="KW-0805">Transcription regulation</keyword>
<evidence type="ECO:0000256" key="2">
    <source>
        <dbReference type="ARBA" id="ARBA00023125"/>
    </source>
</evidence>
<dbReference type="SUPFAM" id="SSF51306">
    <property type="entry name" value="LexA/Signal peptidase"/>
    <property type="match status" value="1"/>
</dbReference>
<dbReference type="InterPro" id="IPR010982">
    <property type="entry name" value="Lambda_DNA-bd_dom_sf"/>
</dbReference>
<gene>
    <name evidence="6" type="ORF">ACFQH5_20400</name>
</gene>
<dbReference type="Gene3D" id="1.10.260.40">
    <property type="entry name" value="lambda repressor-like DNA-binding domains"/>
    <property type="match status" value="1"/>
</dbReference>
<evidence type="ECO:0000256" key="3">
    <source>
        <dbReference type="ARBA" id="ARBA00023163"/>
    </source>
</evidence>
<dbReference type="SMART" id="SM00530">
    <property type="entry name" value="HTH_XRE"/>
    <property type="match status" value="1"/>
</dbReference>
<keyword evidence="7" id="KW-1185">Reference proteome</keyword>
<dbReference type="Proteomes" id="UP001596411">
    <property type="component" value="Unassembled WGS sequence"/>
</dbReference>
<dbReference type="PANTHER" id="PTHR40661:SF2">
    <property type="entry name" value="HTH-TYPE TRANSCRIPTIONAL REGULATOR PRTR"/>
    <property type="match status" value="1"/>
</dbReference>